<organism evidence="4 5">
    <name type="scientific">Actinomadura yumaensis</name>
    <dbReference type="NCBI Taxonomy" id="111807"/>
    <lineage>
        <taxon>Bacteria</taxon>
        <taxon>Bacillati</taxon>
        <taxon>Actinomycetota</taxon>
        <taxon>Actinomycetes</taxon>
        <taxon>Streptosporangiales</taxon>
        <taxon>Thermomonosporaceae</taxon>
        <taxon>Actinomadura</taxon>
    </lineage>
</organism>
<dbReference type="Pfam" id="PF21948">
    <property type="entry name" value="LplA-B_cat"/>
    <property type="match status" value="1"/>
</dbReference>
<dbReference type="RefSeq" id="WP_160820413.1">
    <property type="nucleotide sequence ID" value="NZ_JBHSXE010000001.1"/>
</dbReference>
<gene>
    <name evidence="4" type="ORF">ACFQKB_23775</name>
</gene>
<dbReference type="InterPro" id="IPR045864">
    <property type="entry name" value="aa-tRNA-synth_II/BPL/LPL"/>
</dbReference>
<sequence>MDEGRRVREGAGRMLNVIVDDTRDPARNLALDEALGRVADRRPTASPVLRVWQNAPSVLVGRFQNVAAAVDLAACARDDVRIVRRATGGEAVHTDHGTLCFTLVHRQDPCQARGHSARAGGRPVPRPRAGYARAPYPRPGARPDLDVLVATAVEEFGLPAAALRDGSVVQAARLRTRGASLTHVAVHVAPRSPDGPGYVTPAGASTARRTLADLGVEVTLDAVRAAVLSVIVDEYGIACTRCPDADERALRDDLHARRYGDAGWHLNGTRAARGERREFTGR</sequence>
<protein>
    <submittedName>
        <fullName evidence="4">Biotin/lipoate A/B protein ligase family protein</fullName>
    </submittedName>
</protein>
<accession>A0ABW2CLV9</accession>
<evidence type="ECO:0000256" key="1">
    <source>
        <dbReference type="ARBA" id="ARBA00005085"/>
    </source>
</evidence>
<feature type="region of interest" description="Disordered" evidence="2">
    <location>
        <begin position="113"/>
        <end position="137"/>
    </location>
</feature>
<dbReference type="PANTHER" id="PTHR12561">
    <property type="entry name" value="LIPOATE-PROTEIN LIGASE"/>
    <property type="match status" value="1"/>
</dbReference>
<reference evidence="5" key="1">
    <citation type="journal article" date="2019" name="Int. J. Syst. Evol. Microbiol.">
        <title>The Global Catalogue of Microorganisms (GCM) 10K type strain sequencing project: providing services to taxonomists for standard genome sequencing and annotation.</title>
        <authorList>
            <consortium name="The Broad Institute Genomics Platform"/>
            <consortium name="The Broad Institute Genome Sequencing Center for Infectious Disease"/>
            <person name="Wu L."/>
            <person name="Ma J."/>
        </authorList>
    </citation>
    <scope>NUCLEOTIDE SEQUENCE [LARGE SCALE GENOMIC DNA]</scope>
    <source>
        <strain evidence="5">JCM 3369</strain>
    </source>
</reference>
<dbReference type="PROSITE" id="PS51733">
    <property type="entry name" value="BPL_LPL_CATALYTIC"/>
    <property type="match status" value="1"/>
</dbReference>
<dbReference type="PANTHER" id="PTHR12561:SF3">
    <property type="entry name" value="LIPOYLTRANSFERASE 1, MITOCHONDRIAL"/>
    <property type="match status" value="1"/>
</dbReference>
<evidence type="ECO:0000313" key="4">
    <source>
        <dbReference type="EMBL" id="MFC6882796.1"/>
    </source>
</evidence>
<dbReference type="Gene3D" id="3.30.930.10">
    <property type="entry name" value="Bira Bifunctional Protein, Domain 2"/>
    <property type="match status" value="1"/>
</dbReference>
<feature type="compositionally biased region" description="Low complexity" evidence="2">
    <location>
        <begin position="117"/>
        <end position="135"/>
    </location>
</feature>
<evidence type="ECO:0000256" key="2">
    <source>
        <dbReference type="SAM" id="MobiDB-lite"/>
    </source>
</evidence>
<dbReference type="Proteomes" id="UP001596380">
    <property type="component" value="Unassembled WGS sequence"/>
</dbReference>
<dbReference type="GO" id="GO:0016874">
    <property type="term" value="F:ligase activity"/>
    <property type="evidence" value="ECO:0007669"/>
    <property type="project" value="UniProtKB-KW"/>
</dbReference>
<dbReference type="SUPFAM" id="SSF55681">
    <property type="entry name" value="Class II aaRS and biotin synthetases"/>
    <property type="match status" value="1"/>
</dbReference>
<dbReference type="EMBL" id="JBHSXS010000015">
    <property type="protein sequence ID" value="MFC6882796.1"/>
    <property type="molecule type" value="Genomic_DNA"/>
</dbReference>
<comment type="pathway">
    <text evidence="1">Protein modification; protein lipoylation via exogenous pathway; protein N(6)-(lipoyl)lysine from lipoate: step 2/2.</text>
</comment>
<feature type="domain" description="BPL/LPL catalytic" evidence="3">
    <location>
        <begin position="43"/>
        <end position="239"/>
    </location>
</feature>
<dbReference type="InterPro" id="IPR004562">
    <property type="entry name" value="LipoylTrfase_LipoateP_Ligase"/>
</dbReference>
<dbReference type="InterPro" id="IPR004143">
    <property type="entry name" value="BPL_LPL_catalytic"/>
</dbReference>
<proteinExistence type="predicted"/>
<name>A0ABW2CLV9_9ACTN</name>
<keyword evidence="4" id="KW-0436">Ligase</keyword>
<evidence type="ECO:0000259" key="3">
    <source>
        <dbReference type="PROSITE" id="PS51733"/>
    </source>
</evidence>
<keyword evidence="5" id="KW-1185">Reference proteome</keyword>
<comment type="caution">
    <text evidence="4">The sequence shown here is derived from an EMBL/GenBank/DDBJ whole genome shotgun (WGS) entry which is preliminary data.</text>
</comment>
<evidence type="ECO:0000313" key="5">
    <source>
        <dbReference type="Proteomes" id="UP001596380"/>
    </source>
</evidence>